<feature type="region of interest" description="Disordered" evidence="8">
    <location>
        <begin position="1659"/>
        <end position="1685"/>
    </location>
</feature>
<dbReference type="GO" id="GO:0003777">
    <property type="term" value="F:microtubule motor activity"/>
    <property type="evidence" value="ECO:0007669"/>
    <property type="project" value="InterPro"/>
</dbReference>
<feature type="region of interest" description="Disordered" evidence="8">
    <location>
        <begin position="1081"/>
        <end position="1121"/>
    </location>
</feature>
<dbReference type="Pfam" id="PF00225">
    <property type="entry name" value="Kinesin"/>
    <property type="match status" value="1"/>
</dbReference>
<comment type="subcellular location">
    <subcellularLocation>
        <location evidence="1">Cytoplasm</location>
    </subcellularLocation>
</comment>
<dbReference type="PRINTS" id="PR00380">
    <property type="entry name" value="KINESINHEAVY"/>
</dbReference>
<evidence type="ECO:0000256" key="8">
    <source>
        <dbReference type="SAM" id="MobiDB-lite"/>
    </source>
</evidence>
<comment type="similarity">
    <text evidence="6">Belongs to the TRAFAC class myosin-kinesin ATPase superfamily. Kinesin family.</text>
</comment>
<dbReference type="InterPro" id="IPR019821">
    <property type="entry name" value="Kinesin_motor_CS"/>
</dbReference>
<reference evidence="10 11" key="1">
    <citation type="journal article" date="2019" name="Sci. Rep.">
        <title>Comparative genomics of chytrid fungi reveal insights into the obligate biotrophic and pathogenic lifestyle of Synchytrium endobioticum.</title>
        <authorList>
            <person name="van de Vossenberg B.T.L.H."/>
            <person name="Warris S."/>
            <person name="Nguyen H.D.T."/>
            <person name="van Gent-Pelzer M.P.E."/>
            <person name="Joly D.L."/>
            <person name="van de Geest H.C."/>
            <person name="Bonants P.J.M."/>
            <person name="Smith D.S."/>
            <person name="Levesque C.A."/>
            <person name="van der Lee T.A.J."/>
        </authorList>
    </citation>
    <scope>NUCLEOTIDE SEQUENCE [LARGE SCALE GENOMIC DNA]</scope>
    <source>
        <strain evidence="10 11">CBS 675.73</strain>
    </source>
</reference>
<feature type="compositionally biased region" description="Acidic residues" evidence="8">
    <location>
        <begin position="1474"/>
        <end position="1483"/>
    </location>
</feature>
<evidence type="ECO:0000256" key="7">
    <source>
        <dbReference type="SAM" id="Coils"/>
    </source>
</evidence>
<feature type="region of interest" description="Disordered" evidence="8">
    <location>
        <begin position="784"/>
        <end position="806"/>
    </location>
</feature>
<dbReference type="SMART" id="SM00129">
    <property type="entry name" value="KISc"/>
    <property type="match status" value="1"/>
</dbReference>
<dbReference type="GO" id="GO:0005737">
    <property type="term" value="C:cytoplasm"/>
    <property type="evidence" value="ECO:0007669"/>
    <property type="project" value="UniProtKB-SubCell"/>
</dbReference>
<feature type="coiled-coil region" evidence="7">
    <location>
        <begin position="879"/>
        <end position="1048"/>
    </location>
</feature>
<dbReference type="PANTHER" id="PTHR47969:SF15">
    <property type="entry name" value="CHROMOSOME-ASSOCIATED KINESIN KIF4A-RELATED"/>
    <property type="match status" value="1"/>
</dbReference>
<dbReference type="InterPro" id="IPR001752">
    <property type="entry name" value="Kinesin_motor_dom"/>
</dbReference>
<keyword evidence="3 6" id="KW-0547">Nucleotide-binding</keyword>
<name>A0A507EN07_9FUNG</name>
<dbReference type="SUPFAM" id="SSF52540">
    <property type="entry name" value="P-loop containing nucleoside triphosphate hydrolases"/>
    <property type="match status" value="1"/>
</dbReference>
<feature type="region of interest" description="Disordered" evidence="8">
    <location>
        <begin position="841"/>
        <end position="871"/>
    </location>
</feature>
<dbReference type="PANTHER" id="PTHR47969">
    <property type="entry name" value="CHROMOSOME-ASSOCIATED KINESIN KIF4A-RELATED"/>
    <property type="match status" value="1"/>
</dbReference>
<accession>A0A507EN07</accession>
<keyword evidence="5 7" id="KW-0175">Coiled coil</keyword>
<feature type="compositionally biased region" description="Polar residues" evidence="8">
    <location>
        <begin position="608"/>
        <end position="621"/>
    </location>
</feature>
<evidence type="ECO:0000256" key="6">
    <source>
        <dbReference type="PROSITE-ProRule" id="PRU00283"/>
    </source>
</evidence>
<dbReference type="Pfam" id="PF25764">
    <property type="entry name" value="KIF21A_4th"/>
    <property type="match status" value="1"/>
</dbReference>
<feature type="compositionally biased region" description="Low complexity" evidence="8">
    <location>
        <begin position="1664"/>
        <end position="1674"/>
    </location>
</feature>
<evidence type="ECO:0000256" key="1">
    <source>
        <dbReference type="ARBA" id="ARBA00004496"/>
    </source>
</evidence>
<evidence type="ECO:0000256" key="2">
    <source>
        <dbReference type="ARBA" id="ARBA00022490"/>
    </source>
</evidence>
<dbReference type="GO" id="GO:0008017">
    <property type="term" value="F:microtubule binding"/>
    <property type="evidence" value="ECO:0007669"/>
    <property type="project" value="InterPro"/>
</dbReference>
<dbReference type="OrthoDB" id="3176171at2759"/>
<feature type="compositionally biased region" description="Low complexity" evidence="8">
    <location>
        <begin position="1081"/>
        <end position="1090"/>
    </location>
</feature>
<evidence type="ECO:0000313" key="11">
    <source>
        <dbReference type="Proteomes" id="UP000320333"/>
    </source>
</evidence>
<feature type="binding site" evidence="6">
    <location>
        <begin position="117"/>
        <end position="124"/>
    </location>
    <ligand>
        <name>ATP</name>
        <dbReference type="ChEBI" id="CHEBI:30616"/>
    </ligand>
</feature>
<sequence>MSNTGTNTNNSNNTTVRVAVRIRPLSAKERLSNGGGDNESSECVSVHAHVPNTLVVQSTDPSHSCASLPGHPSAPRVFAFDHIFGCESTQSGVYEGCVKILVQRFVAGFNATVLAYGQTGSGKTWTMGTGLEASSTVMNDFVGIVPRAISDMFSLLAEKENTRFSLFVSFLELYNEDIVDLLNPSTVVNARRPSSAASSASSINASISIREDARGNIVFGGVREEPVSSPADMLSLLQKGSLCRATGSTDMNAASSRSHAIFSIILKQHVTTTIASAPAMADSSDQQSLQPLASAEPESSISSTSTLTSKFHFVDLAGSERLKRTNAHGDRKKEGISINQGLLALGNVISALGNTEDSSETPTHVPYRDSKLTRMLQDSLGGNSQTLMIACVSPSDLSYGETVSTLTYANRARNIKNKAVVNRDIGSNSGLGAAGEKEIRALRALVADLRDEIMSLRGGGPGSGVSSFGPGSSNFSAESAWTKDLSSGSRGMNDGMRPGSATMMNSEGVAQAIRAHERDFQLHLQEERDLTRALEAAQQEIRIARFDGDRFGFHSVRLMERCSGLNEQVTNLTVERDAAMVELEQWRSGKLRLKRSCGCVETKIVADTSSGAHQSQGTQELMSGDLSEDTAAKAEQSEIKSSVDMSLDAAEAHADSSSSSSLSLQMIQDYNNAISDLKSRLAETSDRLAWYNEVVSSFGNEESRRQNIRSRFQSAHTAGGITLDTPAPKIFQDIQSEESAFHEISHESQLWKALKQDSELGQVLSSSETEEYLADSTAFTTTDGTRLFGIPKNASESLTPSRLAQSTATNTINTIHEEEEGDESHDASADDDMDDSAYLDELSHDNIDPDNRPLPSSNIARDPTHDGTQDKSTDMYMLIHRLQSDIAQHQALIDKQNRAQQEYEALRAAYENKLEVLQAQLSNVGKERDEAMKRIKSSGRGGVERPGTAAVKQRFDEQKRKLEAQIADYKRKMADGAKASVERKNEGLTKQLMQTIDALKAEKLKALKELKKEANRTRDLKTAKEREIARLKRSEKTATERAKRLEQSFQLQKVVLKRRSEEFISRHSRLKTAMSVLKRSGSASSLAGSKANRSKSGALSPTQQVLRSHSATTRSSGMAKKRARGEEMALLKAFGAGAAAAAAGLNHDDEPPMAIKAKFKKQMIEKELATAVTFRIAALELDVMKGARDRLIGEQKELLAERDRCVEAEAQVTGVWNTQKPQYMDDRLGVIDMEVAMANARIRNMEDEIRLGRAAASLSSHGSSDQSSMSPTSTHADLGWDNAVNLTKSLDIVELEFVAILFLEDMVDCKIHVQSLERKLADSEKSVSELRASMSTMRSAALQTAIAYRKELETIRVLATEKISEAIAEGAAFKPTPQRGMNASRSKSTLFSFDEYGSATPKLQKMFDAAYGSGFVVLQPTVRHPVTTASVLDDTSAELRRSVAKVLEKTPARHVSLSSMAGSDGDDVSVTKDADEDSSDDEFTPSSPVARKSPATRNLVQKEAETNESDALPLLVDDGTSCPTISANKLETTAVPEPPRYLLRRRGRKASTEVIHASVAASAAEPFLEEALEQDRGRKEMRFPPGVTQSVRAMSVPSSPVDPNSDKFIIKNFINARRNRATVKVLDFGNSEASGNVESCAARVAGQTKDLIPADDAIDINRGSSSMAPPSDSSNLQPEDSLEETNTHIVRKRASKAALDGAYHNDGSDVFARLATSHTLASQAKVIHRDKDGGIVGLHDTTTTTTAVAPVHVDKIRKLSLTGVEGKNNFAGDS</sequence>
<dbReference type="InterPro" id="IPR027640">
    <property type="entry name" value="Kinesin-like_fam"/>
</dbReference>
<dbReference type="GO" id="GO:0051231">
    <property type="term" value="P:spindle elongation"/>
    <property type="evidence" value="ECO:0007669"/>
    <property type="project" value="TreeGrafter"/>
</dbReference>
<dbReference type="PROSITE" id="PS50067">
    <property type="entry name" value="KINESIN_MOTOR_2"/>
    <property type="match status" value="1"/>
</dbReference>
<dbReference type="InterPro" id="IPR036961">
    <property type="entry name" value="Kinesin_motor_dom_sf"/>
</dbReference>
<protein>
    <recommendedName>
        <fullName evidence="9">Kinesin motor domain-containing protein</fullName>
    </recommendedName>
</protein>
<feature type="compositionally biased region" description="Basic and acidic residues" evidence="8">
    <location>
        <begin position="841"/>
        <end position="851"/>
    </location>
</feature>
<dbReference type="InterPro" id="IPR027417">
    <property type="entry name" value="P-loop_NTPase"/>
</dbReference>
<keyword evidence="11" id="KW-1185">Reference proteome</keyword>
<organism evidence="10 11">
    <name type="scientific">Chytriomyces confervae</name>
    <dbReference type="NCBI Taxonomy" id="246404"/>
    <lineage>
        <taxon>Eukaryota</taxon>
        <taxon>Fungi</taxon>
        <taxon>Fungi incertae sedis</taxon>
        <taxon>Chytridiomycota</taxon>
        <taxon>Chytridiomycota incertae sedis</taxon>
        <taxon>Chytridiomycetes</taxon>
        <taxon>Chytridiales</taxon>
        <taxon>Chytriomycetaceae</taxon>
        <taxon>Chytriomyces</taxon>
    </lineage>
</organism>
<evidence type="ECO:0000256" key="4">
    <source>
        <dbReference type="ARBA" id="ARBA00022840"/>
    </source>
</evidence>
<evidence type="ECO:0000313" key="10">
    <source>
        <dbReference type="EMBL" id="TPX65254.1"/>
    </source>
</evidence>
<keyword evidence="2" id="KW-0963">Cytoplasm</keyword>
<dbReference type="STRING" id="246404.A0A507EN07"/>
<feature type="region of interest" description="Disordered" evidence="8">
    <location>
        <begin position="815"/>
        <end position="834"/>
    </location>
</feature>
<dbReference type="GO" id="GO:0007018">
    <property type="term" value="P:microtubule-based movement"/>
    <property type="evidence" value="ECO:0007669"/>
    <property type="project" value="InterPro"/>
</dbReference>
<dbReference type="GO" id="GO:0007052">
    <property type="term" value="P:mitotic spindle organization"/>
    <property type="evidence" value="ECO:0007669"/>
    <property type="project" value="TreeGrafter"/>
</dbReference>
<evidence type="ECO:0000256" key="3">
    <source>
        <dbReference type="ARBA" id="ARBA00022741"/>
    </source>
</evidence>
<comment type="caution">
    <text evidence="10">The sequence shown here is derived from an EMBL/GenBank/DDBJ whole genome shotgun (WGS) entry which is preliminary data.</text>
</comment>
<dbReference type="Gene3D" id="3.40.850.10">
    <property type="entry name" value="Kinesin motor domain"/>
    <property type="match status" value="1"/>
</dbReference>
<feature type="compositionally biased region" description="Acidic residues" evidence="8">
    <location>
        <begin position="817"/>
        <end position="834"/>
    </location>
</feature>
<evidence type="ECO:0000259" key="9">
    <source>
        <dbReference type="PROSITE" id="PS50067"/>
    </source>
</evidence>
<feature type="region of interest" description="Disordered" evidence="8">
    <location>
        <begin position="279"/>
        <end position="303"/>
    </location>
</feature>
<feature type="compositionally biased region" description="Polar residues" evidence="8">
    <location>
        <begin position="794"/>
        <end position="806"/>
    </location>
</feature>
<keyword evidence="6" id="KW-0505">Motor protein</keyword>
<feature type="domain" description="Kinesin motor" evidence="9">
    <location>
        <begin position="15"/>
        <end position="415"/>
    </location>
</feature>
<dbReference type="Proteomes" id="UP000320333">
    <property type="component" value="Unassembled WGS sequence"/>
</dbReference>
<dbReference type="EMBL" id="QEAP01000499">
    <property type="protein sequence ID" value="TPX65254.1"/>
    <property type="molecule type" value="Genomic_DNA"/>
</dbReference>
<feature type="compositionally biased region" description="Polar residues" evidence="8">
    <location>
        <begin position="1094"/>
        <end position="1116"/>
    </location>
</feature>
<feature type="region of interest" description="Disordered" evidence="8">
    <location>
        <begin position="1455"/>
        <end position="1518"/>
    </location>
</feature>
<dbReference type="PROSITE" id="PS00411">
    <property type="entry name" value="KINESIN_MOTOR_1"/>
    <property type="match status" value="1"/>
</dbReference>
<gene>
    <name evidence="10" type="ORF">CcCBS67573_g08177</name>
</gene>
<keyword evidence="4 6" id="KW-0067">ATP-binding</keyword>
<feature type="compositionally biased region" description="Basic and acidic residues" evidence="8">
    <location>
        <begin position="862"/>
        <end position="871"/>
    </location>
</feature>
<feature type="compositionally biased region" description="Low complexity" evidence="8">
    <location>
        <begin position="291"/>
        <end position="303"/>
    </location>
</feature>
<dbReference type="GO" id="GO:0005875">
    <property type="term" value="C:microtubule associated complex"/>
    <property type="evidence" value="ECO:0007669"/>
    <property type="project" value="TreeGrafter"/>
</dbReference>
<dbReference type="GO" id="GO:0005524">
    <property type="term" value="F:ATP binding"/>
    <property type="evidence" value="ECO:0007669"/>
    <property type="project" value="UniProtKB-UniRule"/>
</dbReference>
<proteinExistence type="inferred from homology"/>
<evidence type="ECO:0000256" key="5">
    <source>
        <dbReference type="ARBA" id="ARBA00023054"/>
    </source>
</evidence>
<feature type="region of interest" description="Disordered" evidence="8">
    <location>
        <begin position="608"/>
        <end position="655"/>
    </location>
</feature>